<dbReference type="EMBL" id="QICL01000006">
    <property type="protein sequence ID" value="PXV65948.1"/>
    <property type="molecule type" value="Genomic_DNA"/>
</dbReference>
<evidence type="ECO:0000256" key="2">
    <source>
        <dbReference type="ARBA" id="ARBA00022573"/>
    </source>
</evidence>
<name>A0A2V3PSP1_9BACT</name>
<dbReference type="GO" id="GO:0008276">
    <property type="term" value="F:protein methyltransferase activity"/>
    <property type="evidence" value="ECO:0007669"/>
    <property type="project" value="InterPro"/>
</dbReference>
<dbReference type="NCBIfam" id="TIGR02467">
    <property type="entry name" value="CbiE"/>
    <property type="match status" value="1"/>
</dbReference>
<dbReference type="GO" id="GO:0009236">
    <property type="term" value="P:cobalamin biosynthetic process"/>
    <property type="evidence" value="ECO:0007669"/>
    <property type="project" value="UniProtKB-UniPathway"/>
</dbReference>
<dbReference type="CDD" id="cd11644">
    <property type="entry name" value="Precorrin-6Y-MT"/>
    <property type="match status" value="1"/>
</dbReference>
<evidence type="ECO:0000256" key="5">
    <source>
        <dbReference type="ARBA" id="ARBA00022691"/>
    </source>
</evidence>
<dbReference type="InterPro" id="IPR006365">
    <property type="entry name" value="Cbl_synth_CobL"/>
</dbReference>
<evidence type="ECO:0000256" key="3">
    <source>
        <dbReference type="ARBA" id="ARBA00022603"/>
    </source>
</evidence>
<keyword evidence="2" id="KW-0169">Cobalamin biosynthesis</keyword>
<evidence type="ECO:0000256" key="1">
    <source>
        <dbReference type="ARBA" id="ARBA00004953"/>
    </source>
</evidence>
<comment type="pathway">
    <text evidence="1">Cofactor biosynthesis; adenosylcobalamin biosynthesis.</text>
</comment>
<dbReference type="SUPFAM" id="SSF53790">
    <property type="entry name" value="Tetrapyrrole methylase"/>
    <property type="match status" value="1"/>
</dbReference>
<keyword evidence="4 6" id="KW-0808">Transferase</keyword>
<dbReference type="GO" id="GO:0032259">
    <property type="term" value="P:methylation"/>
    <property type="evidence" value="ECO:0007669"/>
    <property type="project" value="UniProtKB-KW"/>
</dbReference>
<accession>A0A2V3PSP1</accession>
<protein>
    <submittedName>
        <fullName evidence="6">Precorrin-6Y C5,15-methyltransferase (Decarboxylating)</fullName>
    </submittedName>
</protein>
<dbReference type="Gene3D" id="3.40.50.150">
    <property type="entry name" value="Vaccinia Virus protein VP39"/>
    <property type="match status" value="1"/>
</dbReference>
<organism evidence="6 7">
    <name type="scientific">Dysgonomonas alginatilytica</name>
    <dbReference type="NCBI Taxonomy" id="1605892"/>
    <lineage>
        <taxon>Bacteria</taxon>
        <taxon>Pseudomonadati</taxon>
        <taxon>Bacteroidota</taxon>
        <taxon>Bacteroidia</taxon>
        <taxon>Bacteroidales</taxon>
        <taxon>Dysgonomonadaceae</taxon>
        <taxon>Dysgonomonas</taxon>
    </lineage>
</organism>
<comment type="caution">
    <text evidence="6">The sequence shown here is derived from an EMBL/GenBank/DDBJ whole genome shotgun (WGS) entry which is preliminary data.</text>
</comment>
<keyword evidence="7" id="KW-1185">Reference proteome</keyword>
<dbReference type="PANTHER" id="PTHR43182">
    <property type="entry name" value="COBALT-PRECORRIN-6B C(15)-METHYLTRANSFERASE (DECARBOXYLATING)"/>
    <property type="match status" value="1"/>
</dbReference>
<keyword evidence="5" id="KW-0949">S-adenosyl-L-methionine</keyword>
<dbReference type="AlphaFoldDB" id="A0A2V3PSP1"/>
<dbReference type="PANTHER" id="PTHR43182:SF1">
    <property type="entry name" value="COBALT-PRECORRIN-7 C(5)-METHYLTRANSFERASE"/>
    <property type="match status" value="1"/>
</dbReference>
<dbReference type="PIRSF" id="PIRSF036428">
    <property type="entry name" value="CobL"/>
    <property type="match status" value="1"/>
</dbReference>
<evidence type="ECO:0000313" key="6">
    <source>
        <dbReference type="EMBL" id="PXV65948.1"/>
    </source>
</evidence>
<dbReference type="InterPro" id="IPR035996">
    <property type="entry name" value="4pyrrol_Methylase_sf"/>
</dbReference>
<evidence type="ECO:0000256" key="4">
    <source>
        <dbReference type="ARBA" id="ARBA00022679"/>
    </source>
</evidence>
<gene>
    <name evidence="6" type="ORF">CLV62_106123</name>
</gene>
<sequence length="406" mass="46130">MCEQFNGKNMKFYVIGIDDNQQQYFSPEIKEVISAHTVFSGGARHHEIAEPFLPQEYIWIDIVVPLKNVFQQYQSYDEIVVFASGDPLFFGFANTIQREMPEAEIMLYPSFNSLQMLAHRLVLPYQDMHIVSLTGRPWLKFDQALIEGQSKIGVLTDNKEHIPWAIAERMLEYGYDNYIMNIGELLGNKEKERVSTLELKDVVGKTFQFPNNLILIKTKTRNRPFGIPESDFHLLNGRAKMITKMPIRLLSLSMLDLRDKSVFWDVGFCTGSVSVEAKMQFPHLEVFAFEQRSEGTELMQNNARRFGTPGITSFIGDFTQSDTSGLPSPNAVFIGGHGGKMNEIVTKLTEVLTPNGIIVFNSVSDESRNMFLDAIENNGLKLEQSITIKVDDFNAIDVMKARKSLN</sequence>
<dbReference type="SUPFAM" id="SSF53335">
    <property type="entry name" value="S-adenosyl-L-methionine-dependent methyltransferases"/>
    <property type="match status" value="1"/>
</dbReference>
<dbReference type="InterPro" id="IPR014777">
    <property type="entry name" value="4pyrrole_Mease_sub1"/>
</dbReference>
<dbReference type="InterPro" id="IPR029063">
    <property type="entry name" value="SAM-dependent_MTases_sf"/>
</dbReference>
<dbReference type="NCBIfam" id="TIGR02469">
    <property type="entry name" value="CbiT"/>
    <property type="match status" value="1"/>
</dbReference>
<dbReference type="UniPathway" id="UPA00148"/>
<dbReference type="InterPro" id="IPR050714">
    <property type="entry name" value="Cobalamin_biosynth_MTase"/>
</dbReference>
<reference evidence="6 7" key="1">
    <citation type="submission" date="2018-03" db="EMBL/GenBank/DDBJ databases">
        <title>Genomic Encyclopedia of Archaeal and Bacterial Type Strains, Phase II (KMG-II): from individual species to whole genera.</title>
        <authorList>
            <person name="Goeker M."/>
        </authorList>
    </citation>
    <scope>NUCLEOTIDE SEQUENCE [LARGE SCALE GENOMIC DNA]</scope>
    <source>
        <strain evidence="6 7">DSM 100214</strain>
    </source>
</reference>
<proteinExistence type="predicted"/>
<dbReference type="Gene3D" id="3.40.1010.10">
    <property type="entry name" value="Cobalt-precorrin-4 Transmethylase, Domain 1"/>
    <property type="match status" value="1"/>
</dbReference>
<dbReference type="Proteomes" id="UP000247973">
    <property type="component" value="Unassembled WGS sequence"/>
</dbReference>
<dbReference type="InterPro" id="IPR014008">
    <property type="entry name" value="Cbl_synth_MTase_CbiT"/>
</dbReference>
<keyword evidence="3 6" id="KW-0489">Methyltransferase</keyword>
<dbReference type="InterPro" id="IPR012818">
    <property type="entry name" value="CbiE"/>
</dbReference>
<evidence type="ECO:0000313" key="7">
    <source>
        <dbReference type="Proteomes" id="UP000247973"/>
    </source>
</evidence>